<dbReference type="PANTHER" id="PTHR28304">
    <property type="entry name" value="PEROXISOMAL MEMBRANE PROTEIN PEX29"/>
    <property type="match status" value="1"/>
</dbReference>
<sequence length="514" mass="58596">MATDTGSPIANRDEAIPVIRIPSHDDEADYSDSEGSESEEEQRDRKRDRLEGHANKIKHTWQTYSGSPQARQSLQDKLLSSIISQIVPSEGLADDDDSTDAPRKKDRRSKKSVNRPEFGPRLMTYNFRRFNARIGVVFVLEKRLIHLFSWKRPTATLSFLAVYSLVCLKPHLLPLIPLVLILFSIMIPSFLARHPTPTNDPRLEPSFHGPPTAAASRVKPAPELSTDFWRNMRDLQNSMEDFSRLHDAANEYITPYTNFSDEALSSTLFLALSALSIAAFIGSQFVPWRFIALIAGWSLISASHPRVQKVLLSTQNLSQLSQHIEIAQSTLRSWISQDILLSEPPSIRQIEIFELQKHHINSDTWESWLFSPTPYDPLSQVRIAGNRAKGTQFFEDVQAPQGWEWKEKKWNLDLRSREWVEERMISGVEIETEGERWVYDLPEEQVEVPVSPRKGGKVGVGRVKSTPKSGWEESNGLGGDRRGEWRRRRWTRLVEKRASDDKGKGKERVLSGGP</sequence>
<keyword evidence="2 6" id="KW-0812">Transmembrane</keyword>
<dbReference type="GeneID" id="71980184"/>
<keyword evidence="4 6" id="KW-0472">Membrane</keyword>
<feature type="region of interest" description="Disordered" evidence="5">
    <location>
        <begin position="452"/>
        <end position="482"/>
    </location>
</feature>
<evidence type="ECO:0000259" key="7">
    <source>
        <dbReference type="Pfam" id="PF06398"/>
    </source>
</evidence>
<feature type="transmembrane region" description="Helical" evidence="6">
    <location>
        <begin position="263"/>
        <end position="282"/>
    </location>
</feature>
<reference evidence="8" key="2">
    <citation type="journal article" date="2022" name="Microb. Genom.">
        <title>A chromosome-scale genome assembly of the tomato pathogen Cladosporium fulvum reveals a compartmentalized genome architecture and the presence of a dispensable chromosome.</title>
        <authorList>
            <person name="Zaccaron A.Z."/>
            <person name="Chen L.H."/>
            <person name="Samaras A."/>
            <person name="Stergiopoulos I."/>
        </authorList>
    </citation>
    <scope>NUCLEOTIDE SEQUENCE</scope>
    <source>
        <strain evidence="8">Race5_Kim</strain>
    </source>
</reference>
<dbReference type="OrthoDB" id="545683at2759"/>
<dbReference type="RefSeq" id="XP_047756758.1">
    <property type="nucleotide sequence ID" value="XM_047899454.1"/>
</dbReference>
<dbReference type="Pfam" id="PF06398">
    <property type="entry name" value="Pex24p"/>
    <property type="match status" value="1"/>
</dbReference>
<feature type="domain" description="TECPR1-like DysF" evidence="7">
    <location>
        <begin position="120"/>
        <end position="492"/>
    </location>
</feature>
<dbReference type="InterPro" id="IPR052816">
    <property type="entry name" value="Peroxisomal_Membrane_PEX28-32"/>
</dbReference>
<feature type="compositionally biased region" description="Acidic residues" evidence="5">
    <location>
        <begin position="26"/>
        <end position="41"/>
    </location>
</feature>
<name>A0A9Q8P457_PASFU</name>
<dbReference type="OMA" id="QNCMDDF"/>
<dbReference type="EMBL" id="CP090163">
    <property type="protein sequence ID" value="UJO12392.1"/>
    <property type="molecule type" value="Genomic_DNA"/>
</dbReference>
<feature type="compositionally biased region" description="Basic and acidic residues" evidence="5">
    <location>
        <begin position="42"/>
        <end position="54"/>
    </location>
</feature>
<evidence type="ECO:0000313" key="8">
    <source>
        <dbReference type="EMBL" id="UJO12392.1"/>
    </source>
</evidence>
<keyword evidence="3 6" id="KW-1133">Transmembrane helix</keyword>
<evidence type="ECO:0000256" key="2">
    <source>
        <dbReference type="ARBA" id="ARBA00022692"/>
    </source>
</evidence>
<dbReference type="PANTHER" id="PTHR28304:SF2">
    <property type="entry name" value="PEROXISOMAL MEMBRANE PROTEIN PEX29"/>
    <property type="match status" value="1"/>
</dbReference>
<protein>
    <submittedName>
        <fullName evidence="8">Peroxisomal membrane protein PEX29</fullName>
    </submittedName>
</protein>
<evidence type="ECO:0000256" key="5">
    <source>
        <dbReference type="SAM" id="MobiDB-lite"/>
    </source>
</evidence>
<evidence type="ECO:0000313" key="9">
    <source>
        <dbReference type="Proteomes" id="UP000756132"/>
    </source>
</evidence>
<dbReference type="GO" id="GO:0005778">
    <property type="term" value="C:peroxisomal membrane"/>
    <property type="evidence" value="ECO:0007669"/>
    <property type="project" value="TreeGrafter"/>
</dbReference>
<feature type="transmembrane region" description="Helical" evidence="6">
    <location>
        <begin position="172"/>
        <end position="192"/>
    </location>
</feature>
<keyword evidence="9" id="KW-1185">Reference proteome</keyword>
<evidence type="ECO:0000256" key="6">
    <source>
        <dbReference type="SAM" id="Phobius"/>
    </source>
</evidence>
<proteinExistence type="predicted"/>
<dbReference type="InterPro" id="IPR010482">
    <property type="entry name" value="TECPR1-like_DysF"/>
</dbReference>
<dbReference type="KEGG" id="ffu:CLAFUR5_00306"/>
<evidence type="ECO:0000256" key="1">
    <source>
        <dbReference type="ARBA" id="ARBA00004141"/>
    </source>
</evidence>
<reference evidence="8" key="1">
    <citation type="submission" date="2021-12" db="EMBL/GenBank/DDBJ databases">
        <authorList>
            <person name="Zaccaron A."/>
            <person name="Stergiopoulos I."/>
        </authorList>
    </citation>
    <scope>NUCLEOTIDE SEQUENCE</scope>
    <source>
        <strain evidence="8">Race5_Kim</strain>
    </source>
</reference>
<feature type="region of interest" description="Disordered" evidence="5">
    <location>
        <begin position="1"/>
        <end position="69"/>
    </location>
</feature>
<accession>A0A9Q8P457</accession>
<dbReference type="Proteomes" id="UP000756132">
    <property type="component" value="Chromosome 1"/>
</dbReference>
<gene>
    <name evidence="8" type="ORF">CLAFUR5_00306</name>
</gene>
<evidence type="ECO:0000256" key="4">
    <source>
        <dbReference type="ARBA" id="ARBA00023136"/>
    </source>
</evidence>
<feature type="compositionally biased region" description="Basic residues" evidence="5">
    <location>
        <begin position="104"/>
        <end position="113"/>
    </location>
</feature>
<feature type="compositionally biased region" description="Polar residues" evidence="5">
    <location>
        <begin position="60"/>
        <end position="69"/>
    </location>
</feature>
<evidence type="ECO:0000256" key="3">
    <source>
        <dbReference type="ARBA" id="ARBA00022989"/>
    </source>
</evidence>
<feature type="region of interest" description="Disordered" evidence="5">
    <location>
        <begin position="90"/>
        <end position="115"/>
    </location>
</feature>
<organism evidence="8 9">
    <name type="scientific">Passalora fulva</name>
    <name type="common">Tomato leaf mold</name>
    <name type="synonym">Cladosporium fulvum</name>
    <dbReference type="NCBI Taxonomy" id="5499"/>
    <lineage>
        <taxon>Eukaryota</taxon>
        <taxon>Fungi</taxon>
        <taxon>Dikarya</taxon>
        <taxon>Ascomycota</taxon>
        <taxon>Pezizomycotina</taxon>
        <taxon>Dothideomycetes</taxon>
        <taxon>Dothideomycetidae</taxon>
        <taxon>Mycosphaerellales</taxon>
        <taxon>Mycosphaerellaceae</taxon>
        <taxon>Fulvia</taxon>
    </lineage>
</organism>
<dbReference type="GO" id="GO:0007031">
    <property type="term" value="P:peroxisome organization"/>
    <property type="evidence" value="ECO:0007669"/>
    <property type="project" value="UniProtKB-ARBA"/>
</dbReference>
<dbReference type="AlphaFoldDB" id="A0A9Q8P457"/>
<comment type="subcellular location">
    <subcellularLocation>
        <location evidence="1">Membrane</location>
        <topology evidence="1">Multi-pass membrane protein</topology>
    </subcellularLocation>
</comment>